<proteinExistence type="predicted"/>
<evidence type="ECO:0000313" key="1">
    <source>
        <dbReference type="EMBL" id="KAJ3556004.1"/>
    </source>
</evidence>
<dbReference type="Proteomes" id="UP001148614">
    <property type="component" value="Unassembled WGS sequence"/>
</dbReference>
<dbReference type="AlphaFoldDB" id="A0A9W8TI93"/>
<protein>
    <submittedName>
        <fullName evidence="1">Uncharacterized protein</fullName>
    </submittedName>
</protein>
<accession>A0A9W8TI93</accession>
<evidence type="ECO:0000313" key="2">
    <source>
        <dbReference type="Proteomes" id="UP001148614"/>
    </source>
</evidence>
<dbReference type="EMBL" id="JANPWZ010002802">
    <property type="protein sequence ID" value="KAJ3556004.1"/>
    <property type="molecule type" value="Genomic_DNA"/>
</dbReference>
<keyword evidence="2" id="KW-1185">Reference proteome</keyword>
<reference evidence="1" key="1">
    <citation type="submission" date="2022-07" db="EMBL/GenBank/DDBJ databases">
        <title>Genome Sequence of Xylaria arbuscula.</title>
        <authorList>
            <person name="Buettner E."/>
        </authorList>
    </citation>
    <scope>NUCLEOTIDE SEQUENCE</scope>
    <source>
        <strain evidence="1">VT107</strain>
    </source>
</reference>
<name>A0A9W8TI93_9PEZI</name>
<organism evidence="1 2">
    <name type="scientific">Xylaria arbuscula</name>
    <dbReference type="NCBI Taxonomy" id="114810"/>
    <lineage>
        <taxon>Eukaryota</taxon>
        <taxon>Fungi</taxon>
        <taxon>Dikarya</taxon>
        <taxon>Ascomycota</taxon>
        <taxon>Pezizomycotina</taxon>
        <taxon>Sordariomycetes</taxon>
        <taxon>Xylariomycetidae</taxon>
        <taxon>Xylariales</taxon>
        <taxon>Xylariaceae</taxon>
        <taxon>Xylaria</taxon>
    </lineage>
</organism>
<gene>
    <name evidence="1" type="ORF">NPX13_g10232</name>
</gene>
<comment type="caution">
    <text evidence="1">The sequence shown here is derived from an EMBL/GenBank/DDBJ whole genome shotgun (WGS) entry which is preliminary data.</text>
</comment>
<sequence length="225" mass="25533">MVRYFTIAAWRKQAVSLIHSFSLFLGEQPILSVILHGSRSRSLGIVLTAKLWTDVKKGNKIFRVELINSVEDSNTGALVKRAIQQDEDEMNIDSLDVVDEALRGMNIQDWGDIYDEDDEYDDFEPDPMEIESAEEQRRQLDGVKADLAMKALEESRARSLLGEGVLATFDYDVAELPDTDQPPKMRDAARFPECALKRNRKKPVSASARVDHLFMRENSPLVEAF</sequence>